<gene>
    <name evidence="4" type="ORF">EIP91_007139</name>
</gene>
<proteinExistence type="inferred from homology"/>
<dbReference type="AlphaFoldDB" id="A0A4R0R773"/>
<protein>
    <recommendedName>
        <fullName evidence="3">PIH1 N-terminal domain-containing protein</fullName>
    </recommendedName>
</protein>
<sequence>MSHPALVRVSLAPSPGYCFKSAALSSLLANVSSPPPSPGTLAIQTGVKVFVNVAWDPNVPPPPDASEDAIRRAMLGEEAPPLTRDVSFKDVLKDDGKDEEEWTVPVVVSEPRQDIDKAGNPSIVFDCVYNTSLKSRALRDADFRAFLNELSLQRIERQTTASSVPSPSSPNGLLLSRDIKTPNIASKGKLLKRTVLVPRQLSSVAAEGESRLVEEVSGVVGSEKGRKGGKEEKQAPTPKKGILKTAKAKPGIEDVTRSPSPKPTPAKQPTYTWTQESGKRCLVVDVPDLTRAAHAASTLDVEPGRVVFEAAGLYALDLDLGGGKGQEGEGKKGGEFDVEGARAEWRVREGRLVVFL</sequence>
<dbReference type="GO" id="GO:0000492">
    <property type="term" value="P:box C/D snoRNP assembly"/>
    <property type="evidence" value="ECO:0007669"/>
    <property type="project" value="TreeGrafter"/>
</dbReference>
<evidence type="ECO:0000256" key="2">
    <source>
        <dbReference type="SAM" id="MobiDB-lite"/>
    </source>
</evidence>
<dbReference type="GO" id="GO:0005737">
    <property type="term" value="C:cytoplasm"/>
    <property type="evidence" value="ECO:0007669"/>
    <property type="project" value="TreeGrafter"/>
</dbReference>
<comment type="caution">
    <text evidence="4">The sequence shown here is derived from an EMBL/GenBank/DDBJ whole genome shotgun (WGS) entry which is preliminary data.</text>
</comment>
<dbReference type="Pfam" id="PF08190">
    <property type="entry name" value="PIH1"/>
    <property type="match status" value="1"/>
</dbReference>
<dbReference type="PANTHER" id="PTHR22997">
    <property type="entry name" value="PIH1 DOMAIN-CONTAINING PROTEIN 1"/>
    <property type="match status" value="1"/>
</dbReference>
<comment type="similarity">
    <text evidence="1">Belongs to the PIH1 family.</text>
</comment>
<dbReference type="GO" id="GO:0097255">
    <property type="term" value="C:R2TP complex"/>
    <property type="evidence" value="ECO:0007669"/>
    <property type="project" value="TreeGrafter"/>
</dbReference>
<name>A0A4R0R773_9APHY</name>
<keyword evidence="5" id="KW-1185">Reference proteome</keyword>
<organism evidence="4 5">
    <name type="scientific">Steccherinum ochraceum</name>
    <dbReference type="NCBI Taxonomy" id="92696"/>
    <lineage>
        <taxon>Eukaryota</taxon>
        <taxon>Fungi</taxon>
        <taxon>Dikarya</taxon>
        <taxon>Basidiomycota</taxon>
        <taxon>Agaricomycotina</taxon>
        <taxon>Agaricomycetes</taxon>
        <taxon>Polyporales</taxon>
        <taxon>Steccherinaceae</taxon>
        <taxon>Steccherinum</taxon>
    </lineage>
</organism>
<reference evidence="4 5" key="1">
    <citation type="submission" date="2018-11" db="EMBL/GenBank/DDBJ databases">
        <title>Genome assembly of Steccherinum ochraceum LE-BIN_3174, the white-rot fungus of the Steccherinaceae family (The Residual Polyporoid clade, Polyporales, Basidiomycota).</title>
        <authorList>
            <person name="Fedorova T.V."/>
            <person name="Glazunova O.A."/>
            <person name="Landesman E.O."/>
            <person name="Moiseenko K.V."/>
            <person name="Psurtseva N.V."/>
            <person name="Savinova O.S."/>
            <person name="Shakhova N.V."/>
            <person name="Tyazhelova T.V."/>
            <person name="Vasina D.V."/>
        </authorList>
    </citation>
    <scope>NUCLEOTIDE SEQUENCE [LARGE SCALE GENOMIC DNA]</scope>
    <source>
        <strain evidence="4 5">LE-BIN_3174</strain>
    </source>
</reference>
<dbReference type="OrthoDB" id="5135119at2759"/>
<evidence type="ECO:0000313" key="5">
    <source>
        <dbReference type="Proteomes" id="UP000292702"/>
    </source>
</evidence>
<dbReference type="InterPro" id="IPR050734">
    <property type="entry name" value="PIH1/Kintoun_subfamily"/>
</dbReference>
<feature type="compositionally biased region" description="Basic and acidic residues" evidence="2">
    <location>
        <begin position="223"/>
        <end position="234"/>
    </location>
</feature>
<dbReference type="GO" id="GO:0006364">
    <property type="term" value="P:rRNA processing"/>
    <property type="evidence" value="ECO:0007669"/>
    <property type="project" value="TreeGrafter"/>
</dbReference>
<dbReference type="EMBL" id="RWJN01000389">
    <property type="protein sequence ID" value="TCD62243.1"/>
    <property type="molecule type" value="Genomic_DNA"/>
</dbReference>
<feature type="domain" description="PIH1 N-terminal" evidence="3">
    <location>
        <begin position="45"/>
        <end position="159"/>
    </location>
</feature>
<evidence type="ECO:0000256" key="1">
    <source>
        <dbReference type="ARBA" id="ARBA00008511"/>
    </source>
</evidence>
<evidence type="ECO:0000313" key="4">
    <source>
        <dbReference type="EMBL" id="TCD62243.1"/>
    </source>
</evidence>
<feature type="region of interest" description="Disordered" evidence="2">
    <location>
        <begin position="219"/>
        <end position="273"/>
    </location>
</feature>
<dbReference type="STRING" id="92696.A0A4R0R773"/>
<dbReference type="Proteomes" id="UP000292702">
    <property type="component" value="Unassembled WGS sequence"/>
</dbReference>
<dbReference type="GO" id="GO:1990904">
    <property type="term" value="C:ribonucleoprotein complex"/>
    <property type="evidence" value="ECO:0007669"/>
    <property type="project" value="TreeGrafter"/>
</dbReference>
<dbReference type="InterPro" id="IPR012981">
    <property type="entry name" value="PIH1_N"/>
</dbReference>
<accession>A0A4R0R773</accession>
<evidence type="ECO:0000259" key="3">
    <source>
        <dbReference type="Pfam" id="PF08190"/>
    </source>
</evidence>
<dbReference type="PANTHER" id="PTHR22997:SF0">
    <property type="entry name" value="PIH1 DOMAIN-CONTAINING PROTEIN 1"/>
    <property type="match status" value="1"/>
</dbReference>